<reference evidence="1" key="1">
    <citation type="submission" date="2014-09" db="EMBL/GenBank/DDBJ databases">
        <authorList>
            <person name="Magalhaes I.L.F."/>
            <person name="Oliveira U."/>
            <person name="Santos F.R."/>
            <person name="Vidigal T.H.D.A."/>
            <person name="Brescovit A.D."/>
            <person name="Santos A.J."/>
        </authorList>
    </citation>
    <scope>NUCLEOTIDE SEQUENCE</scope>
    <source>
        <tissue evidence="1">Shoot tissue taken approximately 20 cm above the soil surface</tissue>
    </source>
</reference>
<dbReference type="AlphaFoldDB" id="A0A0A8ZI17"/>
<evidence type="ECO:0000313" key="1">
    <source>
        <dbReference type="EMBL" id="JAD39019.1"/>
    </source>
</evidence>
<dbReference type="EMBL" id="GBRH01258876">
    <property type="protein sequence ID" value="JAD39019.1"/>
    <property type="molecule type" value="Transcribed_RNA"/>
</dbReference>
<protein>
    <submittedName>
        <fullName evidence="1">Uncharacterized protein</fullName>
    </submittedName>
</protein>
<organism evidence="1">
    <name type="scientific">Arundo donax</name>
    <name type="common">Giant reed</name>
    <name type="synonym">Donax arundinaceus</name>
    <dbReference type="NCBI Taxonomy" id="35708"/>
    <lineage>
        <taxon>Eukaryota</taxon>
        <taxon>Viridiplantae</taxon>
        <taxon>Streptophyta</taxon>
        <taxon>Embryophyta</taxon>
        <taxon>Tracheophyta</taxon>
        <taxon>Spermatophyta</taxon>
        <taxon>Magnoliopsida</taxon>
        <taxon>Liliopsida</taxon>
        <taxon>Poales</taxon>
        <taxon>Poaceae</taxon>
        <taxon>PACMAD clade</taxon>
        <taxon>Arundinoideae</taxon>
        <taxon>Arundineae</taxon>
        <taxon>Arundo</taxon>
    </lineage>
</organism>
<reference evidence="1" key="2">
    <citation type="journal article" date="2015" name="Data Brief">
        <title>Shoot transcriptome of the giant reed, Arundo donax.</title>
        <authorList>
            <person name="Barrero R.A."/>
            <person name="Guerrero F.D."/>
            <person name="Moolhuijzen P."/>
            <person name="Goolsby J.A."/>
            <person name="Tidwell J."/>
            <person name="Bellgard S.E."/>
            <person name="Bellgard M.I."/>
        </authorList>
    </citation>
    <scope>NUCLEOTIDE SEQUENCE</scope>
    <source>
        <tissue evidence="1">Shoot tissue taken approximately 20 cm above the soil surface</tissue>
    </source>
</reference>
<accession>A0A0A8ZI17</accession>
<proteinExistence type="predicted"/>
<name>A0A0A8ZI17_ARUDO</name>
<sequence>MTWKLFSLLFYLDFCFVSLCTKGL</sequence>